<comment type="subcellular location">
    <subcellularLocation>
        <location evidence="1">Membrane</location>
        <topology evidence="1">Multi-pass membrane protein</topology>
    </subcellularLocation>
</comment>
<reference evidence="6 7" key="1">
    <citation type="submission" date="2021-08" db="EMBL/GenBank/DDBJ databases">
        <title>WGS of actinomycetes from Thailand.</title>
        <authorList>
            <person name="Thawai C."/>
        </authorList>
    </citation>
    <scope>NUCLEOTIDE SEQUENCE [LARGE SCALE GENOMIC DNA]</scope>
    <source>
        <strain evidence="6 7">PLK6-54</strain>
    </source>
</reference>
<keyword evidence="2" id="KW-0812">Transmembrane</keyword>
<comment type="caution">
    <text evidence="6">The sequence shown here is derived from an EMBL/GenBank/DDBJ whole genome shotgun (WGS) entry which is preliminary data.</text>
</comment>
<dbReference type="InterPro" id="IPR032808">
    <property type="entry name" value="DoxX"/>
</dbReference>
<feature type="compositionally biased region" description="Low complexity" evidence="5">
    <location>
        <begin position="240"/>
        <end position="267"/>
    </location>
</feature>
<feature type="region of interest" description="Disordered" evidence="5">
    <location>
        <begin position="231"/>
        <end position="267"/>
    </location>
</feature>
<dbReference type="Proteomes" id="UP000778578">
    <property type="component" value="Unassembled WGS sequence"/>
</dbReference>
<dbReference type="Pfam" id="PF07681">
    <property type="entry name" value="DoxX"/>
    <property type="match status" value="1"/>
</dbReference>
<protein>
    <submittedName>
        <fullName evidence="6">DoxX family protein</fullName>
    </submittedName>
</protein>
<keyword evidence="4" id="KW-0472">Membrane</keyword>
<evidence type="ECO:0000313" key="7">
    <source>
        <dbReference type="Proteomes" id="UP000778578"/>
    </source>
</evidence>
<evidence type="ECO:0000256" key="5">
    <source>
        <dbReference type="SAM" id="MobiDB-lite"/>
    </source>
</evidence>
<gene>
    <name evidence="6" type="ORF">K7862_26130</name>
</gene>
<proteinExistence type="predicted"/>
<organism evidence="6 7">
    <name type="scientific">Actinacidiphila acidipaludis</name>
    <dbReference type="NCBI Taxonomy" id="2873382"/>
    <lineage>
        <taxon>Bacteria</taxon>
        <taxon>Bacillati</taxon>
        <taxon>Actinomycetota</taxon>
        <taxon>Actinomycetes</taxon>
        <taxon>Kitasatosporales</taxon>
        <taxon>Streptomycetaceae</taxon>
        <taxon>Actinacidiphila</taxon>
    </lineage>
</organism>
<keyword evidence="3" id="KW-1133">Transmembrane helix</keyword>
<name>A0ABS7QD52_9ACTN</name>
<evidence type="ECO:0000256" key="1">
    <source>
        <dbReference type="ARBA" id="ARBA00004141"/>
    </source>
</evidence>
<evidence type="ECO:0000313" key="6">
    <source>
        <dbReference type="EMBL" id="MBY8881091.1"/>
    </source>
</evidence>
<evidence type="ECO:0000256" key="3">
    <source>
        <dbReference type="ARBA" id="ARBA00022989"/>
    </source>
</evidence>
<sequence length="319" mass="31975">MAVLRRVARPMLASVFITSGVGALRDRSAPAPKQESVLLPVARRVSFLPQDERQLTQINAAVQVGAGLLLAAGRLPRLSSLTLAATLVPATLDAHRFWTVEDPEERAVQRRHFMKNVSLMGGLLLAAADTHGRPSLAYRARGTTRRAAADAGGAGHAVAARAGEAADALHAVASRAADAAEAMQAAVARAGGAAEGARETLGRAAASVADSAGGLGHEFGRAVDTVTHAAGDAAHHAAEAARPAAHNAAQAAATAAHRAAEAAGPAAHTAARTVAAAGHSVAQAANTAAHTAAQAANTAAHHAAAGLHDATGSVRRHLS</sequence>
<keyword evidence="7" id="KW-1185">Reference proteome</keyword>
<evidence type="ECO:0000256" key="2">
    <source>
        <dbReference type="ARBA" id="ARBA00022692"/>
    </source>
</evidence>
<accession>A0ABS7QD52</accession>
<evidence type="ECO:0000256" key="4">
    <source>
        <dbReference type="ARBA" id="ARBA00023136"/>
    </source>
</evidence>
<dbReference type="EMBL" id="JAINZZ010000041">
    <property type="protein sequence ID" value="MBY8881091.1"/>
    <property type="molecule type" value="Genomic_DNA"/>
</dbReference>